<gene>
    <name evidence="2" type="ORF">HJC23_012595</name>
</gene>
<protein>
    <submittedName>
        <fullName evidence="2">Uncharacterized protein</fullName>
    </submittedName>
</protein>
<proteinExistence type="predicted"/>
<evidence type="ECO:0000313" key="2">
    <source>
        <dbReference type="EMBL" id="KAL3780149.1"/>
    </source>
</evidence>
<sequence>MKFQIMNVIAASVALLPIAPAVAIGIRSGNLALLVEKSEGGNDLSPENFVGFTFEDADEGEDDDFVTCIQSCERQYEIDNDSKGYNSCVYSCEDITELDYYSEKTNDLSPEDFVGFTFEDVDEEKDDAATKRCIQRCGRRNTRNTRAYSLCEDSCRGITGSDYCTYAPDYNCYSAGWPDCCTRNGGADCPVNKPSCNVKRSVGRSYCTYSPDYTCYKNGWPKCCLSNNGANCPTTQPSCDIMGADYCTYSPDYKCYTNGWPNCCSKNNGASCPVEQPPCHIKSEESFASV</sequence>
<dbReference type="EMBL" id="JABMIG020000360">
    <property type="protein sequence ID" value="KAL3780149.1"/>
    <property type="molecule type" value="Genomic_DNA"/>
</dbReference>
<comment type="caution">
    <text evidence="2">The sequence shown here is derived from an EMBL/GenBank/DDBJ whole genome shotgun (WGS) entry which is preliminary data.</text>
</comment>
<keyword evidence="1" id="KW-0732">Signal</keyword>
<accession>A0ABD3NXK8</accession>
<evidence type="ECO:0000313" key="3">
    <source>
        <dbReference type="Proteomes" id="UP001516023"/>
    </source>
</evidence>
<evidence type="ECO:0000256" key="1">
    <source>
        <dbReference type="SAM" id="SignalP"/>
    </source>
</evidence>
<feature type="chain" id="PRO_5044855282" evidence="1">
    <location>
        <begin position="24"/>
        <end position="290"/>
    </location>
</feature>
<dbReference type="Proteomes" id="UP001516023">
    <property type="component" value="Unassembled WGS sequence"/>
</dbReference>
<organism evidence="2 3">
    <name type="scientific">Cyclotella cryptica</name>
    <dbReference type="NCBI Taxonomy" id="29204"/>
    <lineage>
        <taxon>Eukaryota</taxon>
        <taxon>Sar</taxon>
        <taxon>Stramenopiles</taxon>
        <taxon>Ochrophyta</taxon>
        <taxon>Bacillariophyta</taxon>
        <taxon>Coscinodiscophyceae</taxon>
        <taxon>Thalassiosirophycidae</taxon>
        <taxon>Stephanodiscales</taxon>
        <taxon>Stephanodiscaceae</taxon>
        <taxon>Cyclotella</taxon>
    </lineage>
</organism>
<feature type="signal peptide" evidence="1">
    <location>
        <begin position="1"/>
        <end position="23"/>
    </location>
</feature>
<dbReference type="AlphaFoldDB" id="A0ABD3NXK8"/>
<reference evidence="2 3" key="1">
    <citation type="journal article" date="2020" name="G3 (Bethesda)">
        <title>Improved Reference Genome for Cyclotella cryptica CCMP332, a Model for Cell Wall Morphogenesis, Salinity Adaptation, and Lipid Production in Diatoms (Bacillariophyta).</title>
        <authorList>
            <person name="Roberts W.R."/>
            <person name="Downey K.M."/>
            <person name="Ruck E.C."/>
            <person name="Traller J.C."/>
            <person name="Alverson A.J."/>
        </authorList>
    </citation>
    <scope>NUCLEOTIDE SEQUENCE [LARGE SCALE GENOMIC DNA]</scope>
    <source>
        <strain evidence="2 3">CCMP332</strain>
    </source>
</reference>
<keyword evidence="3" id="KW-1185">Reference proteome</keyword>
<name>A0ABD3NXK8_9STRA</name>